<reference evidence="1 2" key="1">
    <citation type="submission" date="2019-05" db="EMBL/GenBank/DDBJ databases">
        <title>Another draft genome of Portunus trituberculatus and its Hox gene families provides insights of decapod evolution.</title>
        <authorList>
            <person name="Jeong J.-H."/>
            <person name="Song I."/>
            <person name="Kim S."/>
            <person name="Choi T."/>
            <person name="Kim D."/>
            <person name="Ryu S."/>
            <person name="Kim W."/>
        </authorList>
    </citation>
    <scope>NUCLEOTIDE SEQUENCE [LARGE SCALE GENOMIC DNA]</scope>
    <source>
        <tissue evidence="1">Muscle</tissue>
    </source>
</reference>
<dbReference type="Proteomes" id="UP000324222">
    <property type="component" value="Unassembled WGS sequence"/>
</dbReference>
<organism evidence="1 2">
    <name type="scientific">Portunus trituberculatus</name>
    <name type="common">Swimming crab</name>
    <name type="synonym">Neptunus trituberculatus</name>
    <dbReference type="NCBI Taxonomy" id="210409"/>
    <lineage>
        <taxon>Eukaryota</taxon>
        <taxon>Metazoa</taxon>
        <taxon>Ecdysozoa</taxon>
        <taxon>Arthropoda</taxon>
        <taxon>Crustacea</taxon>
        <taxon>Multicrustacea</taxon>
        <taxon>Malacostraca</taxon>
        <taxon>Eumalacostraca</taxon>
        <taxon>Eucarida</taxon>
        <taxon>Decapoda</taxon>
        <taxon>Pleocyemata</taxon>
        <taxon>Brachyura</taxon>
        <taxon>Eubrachyura</taxon>
        <taxon>Portunoidea</taxon>
        <taxon>Portunidae</taxon>
        <taxon>Portuninae</taxon>
        <taxon>Portunus</taxon>
    </lineage>
</organism>
<proteinExistence type="predicted"/>
<keyword evidence="2" id="KW-1185">Reference proteome</keyword>
<gene>
    <name evidence="1" type="ORF">E2C01_023628</name>
</gene>
<dbReference type="AlphaFoldDB" id="A0A5B7EAJ4"/>
<evidence type="ECO:0000313" key="2">
    <source>
        <dbReference type="Proteomes" id="UP000324222"/>
    </source>
</evidence>
<comment type="caution">
    <text evidence="1">The sequence shown here is derived from an EMBL/GenBank/DDBJ whole genome shotgun (WGS) entry which is preliminary data.</text>
</comment>
<sequence>MSYSSTNHSPQRQHPCAHVQWPGGAVVLCVVQPQPHLHRVPLTTPVEDVLHGSQLPRNQHQSQILYKVLVTESTAHHYHYHHAPTTLRSRTPYKLPEHGLF</sequence>
<accession>A0A5B7EAJ4</accession>
<name>A0A5B7EAJ4_PORTR</name>
<dbReference type="EMBL" id="VSRR010002240">
    <property type="protein sequence ID" value="MPC30365.1"/>
    <property type="molecule type" value="Genomic_DNA"/>
</dbReference>
<evidence type="ECO:0000313" key="1">
    <source>
        <dbReference type="EMBL" id="MPC30365.1"/>
    </source>
</evidence>
<protein>
    <submittedName>
        <fullName evidence="1">Uncharacterized protein</fullName>
    </submittedName>
</protein>